<gene>
    <name evidence="2" type="ORF">PCOR1329_LOCUS38795</name>
</gene>
<evidence type="ECO:0000256" key="1">
    <source>
        <dbReference type="SAM" id="MobiDB-lite"/>
    </source>
</evidence>
<feature type="compositionally biased region" description="Low complexity" evidence="1">
    <location>
        <begin position="243"/>
        <end position="262"/>
    </location>
</feature>
<feature type="region of interest" description="Disordered" evidence="1">
    <location>
        <begin position="114"/>
        <end position="134"/>
    </location>
</feature>
<reference evidence="2" key="1">
    <citation type="submission" date="2023-10" db="EMBL/GenBank/DDBJ databases">
        <authorList>
            <person name="Chen Y."/>
            <person name="Shah S."/>
            <person name="Dougan E. K."/>
            <person name="Thang M."/>
            <person name="Chan C."/>
        </authorList>
    </citation>
    <scope>NUCLEOTIDE SEQUENCE [LARGE SCALE GENOMIC DNA]</scope>
</reference>
<feature type="region of interest" description="Disordered" evidence="1">
    <location>
        <begin position="243"/>
        <end position="266"/>
    </location>
</feature>
<proteinExistence type="predicted"/>
<organism evidence="2 3">
    <name type="scientific">Prorocentrum cordatum</name>
    <dbReference type="NCBI Taxonomy" id="2364126"/>
    <lineage>
        <taxon>Eukaryota</taxon>
        <taxon>Sar</taxon>
        <taxon>Alveolata</taxon>
        <taxon>Dinophyceae</taxon>
        <taxon>Prorocentrales</taxon>
        <taxon>Prorocentraceae</taxon>
        <taxon>Prorocentrum</taxon>
    </lineage>
</organism>
<name>A0ABN9TGT4_9DINO</name>
<protein>
    <submittedName>
        <fullName evidence="2">Uncharacterized protein</fullName>
    </submittedName>
</protein>
<keyword evidence="3" id="KW-1185">Reference proteome</keyword>
<comment type="caution">
    <text evidence="2">The sequence shown here is derived from an EMBL/GenBank/DDBJ whole genome shotgun (WGS) entry which is preliminary data.</text>
</comment>
<dbReference type="Proteomes" id="UP001189429">
    <property type="component" value="Unassembled WGS sequence"/>
</dbReference>
<accession>A0ABN9TGT4</accession>
<sequence>MPGGLRPAAALAAAAPVAAAAAGADRGQMASPRARIACRSSPSPEARARNLTPSSLAARRFARCALNSRGGGARTLLRWNGVGLVHIFKGIAPPLPTAQRPIVVRSGGRVLSTSRDAACAPPGAARSPRTSPRRLERALRESRLPLAALVRDPLARALSAYHEVMKRGCASRAPEAPGKHWGRLVADLGRRLRAAIHGADGHFWPQADFLTRADGRRLPVQYVGKLGAGGLAGELEETCPACSAGATASTPAPRTSASTRPSCRPSFTADLRDLPRRLLLLRLRHPRALQEARLLPQASAGDRAMRSCFPTSRRGGRPIIMKRDEHGRVRGRSLVSMWRVCQATSAQLKSGVLDAVRWNLWHILWHWRIRVCVRVCIGPLLVTCGIVAQFLWKQRPPSQFRVLRLHAGVERFAEDPWAQRECRWSPIACSATARRFRLSTGAHQGAKWWPWRAPRELGAARRPPSALGTGGPEAATRCGWKRVGLCFVTELLGLGAV</sequence>
<evidence type="ECO:0000313" key="2">
    <source>
        <dbReference type="EMBL" id="CAK0844773.1"/>
    </source>
</evidence>
<dbReference type="EMBL" id="CAUYUJ010014693">
    <property type="protein sequence ID" value="CAK0844773.1"/>
    <property type="molecule type" value="Genomic_DNA"/>
</dbReference>
<evidence type="ECO:0000313" key="3">
    <source>
        <dbReference type="Proteomes" id="UP001189429"/>
    </source>
</evidence>